<organism evidence="2 3">
    <name type="scientific">Dyadobacter flavalbus</name>
    <dbReference type="NCBI Taxonomy" id="2579942"/>
    <lineage>
        <taxon>Bacteria</taxon>
        <taxon>Pseudomonadati</taxon>
        <taxon>Bacteroidota</taxon>
        <taxon>Cytophagia</taxon>
        <taxon>Cytophagales</taxon>
        <taxon>Spirosomataceae</taxon>
        <taxon>Dyadobacter</taxon>
    </lineage>
</organism>
<evidence type="ECO:0000313" key="2">
    <source>
        <dbReference type="EMBL" id="KAA6440239.1"/>
    </source>
</evidence>
<accession>A0A5M8QVQ9</accession>
<dbReference type="EMBL" id="VBSN01000027">
    <property type="protein sequence ID" value="KAA6440239.1"/>
    <property type="molecule type" value="Genomic_DNA"/>
</dbReference>
<evidence type="ECO:0000256" key="1">
    <source>
        <dbReference type="SAM" id="SignalP"/>
    </source>
</evidence>
<evidence type="ECO:0000313" key="3">
    <source>
        <dbReference type="Proteomes" id="UP000323994"/>
    </source>
</evidence>
<protein>
    <submittedName>
        <fullName evidence="2">Uncharacterized protein</fullName>
    </submittedName>
</protein>
<reference evidence="2 3" key="1">
    <citation type="submission" date="2019-05" db="EMBL/GenBank/DDBJ databases">
        <authorList>
            <person name="Qu J.-H."/>
        </authorList>
    </citation>
    <scope>NUCLEOTIDE SEQUENCE [LARGE SCALE GENOMIC DNA]</scope>
    <source>
        <strain evidence="2 3">NS28</strain>
    </source>
</reference>
<proteinExistence type="predicted"/>
<gene>
    <name evidence="2" type="ORF">FEM33_06445</name>
</gene>
<feature type="chain" id="PRO_5024397338" evidence="1">
    <location>
        <begin position="25"/>
        <end position="69"/>
    </location>
</feature>
<dbReference type="AlphaFoldDB" id="A0A5M8QVQ9"/>
<dbReference type="Proteomes" id="UP000323994">
    <property type="component" value="Unassembled WGS sequence"/>
</dbReference>
<name>A0A5M8QVQ9_9BACT</name>
<sequence length="69" mass="7648">MKMKKLAPLFLVFALFCGVPAINAAATSVKASKMEMLGKKKKYKGYKKPKSKKILGIFKRKSDCGCPNH</sequence>
<feature type="signal peptide" evidence="1">
    <location>
        <begin position="1"/>
        <end position="24"/>
    </location>
</feature>
<keyword evidence="1" id="KW-0732">Signal</keyword>
<comment type="caution">
    <text evidence="2">The sequence shown here is derived from an EMBL/GenBank/DDBJ whole genome shotgun (WGS) entry which is preliminary data.</text>
</comment>
<keyword evidence="3" id="KW-1185">Reference proteome</keyword>